<evidence type="ECO:0000313" key="2">
    <source>
        <dbReference type="Proteomes" id="UP000663131"/>
    </source>
</evidence>
<protein>
    <submittedName>
        <fullName evidence="1">Uncharacterized protein</fullName>
    </submittedName>
</protein>
<accession>A0A871RA72</accession>
<dbReference type="OrthoDB" id="3993783at2759"/>
<gene>
    <name evidence="1" type="ORF">BRETT_000793</name>
</gene>
<reference evidence="1" key="2">
    <citation type="journal article" name="BMC Genomics">
        <title>New genome assemblies reveal patterns of domestication and adaptation across Brettanomyces (Dekkera) species.</title>
        <authorList>
            <person name="Roach M.J."/>
            <person name="Borneman A.R."/>
        </authorList>
    </citation>
    <scope>NUCLEOTIDE SEQUENCE</scope>
    <source>
        <strain evidence="1">UCD 2041</strain>
    </source>
</reference>
<dbReference type="RefSeq" id="XP_041137568.1">
    <property type="nucleotide sequence ID" value="XM_041279354.1"/>
</dbReference>
<dbReference type="Proteomes" id="UP000663131">
    <property type="component" value="Chromosome 8"/>
</dbReference>
<dbReference type="KEGG" id="bbrx:BRETT_000793"/>
<organism evidence="1 2">
    <name type="scientific">Dekkera bruxellensis</name>
    <name type="common">Brettanomyces custersii</name>
    <dbReference type="NCBI Taxonomy" id="5007"/>
    <lineage>
        <taxon>Eukaryota</taxon>
        <taxon>Fungi</taxon>
        <taxon>Dikarya</taxon>
        <taxon>Ascomycota</taxon>
        <taxon>Saccharomycotina</taxon>
        <taxon>Pichiomycetes</taxon>
        <taxon>Pichiales</taxon>
        <taxon>Pichiaceae</taxon>
        <taxon>Brettanomyces</taxon>
    </lineage>
</organism>
<proteinExistence type="predicted"/>
<reference evidence="1" key="1">
    <citation type="submission" date="2020-10" db="EMBL/GenBank/DDBJ databases">
        <authorList>
            <person name="Palmer J.M."/>
        </authorList>
    </citation>
    <scope>NUCLEOTIDE SEQUENCE</scope>
    <source>
        <strain evidence="1">UCD 2041</strain>
    </source>
</reference>
<evidence type="ECO:0000313" key="1">
    <source>
        <dbReference type="EMBL" id="QOU21075.1"/>
    </source>
</evidence>
<sequence length="245" mass="28119">MNEQQQAIRKRRKVLDLDLDSYVNVKSRLLQFLLLARQGNIKQIKSDDLGKIADDIDFFFFKTRLNLNLDALTYRRVTSEFENFDTDLSKRLVSLIDIQISVQTELKQKISRASEFLGKRKELNDVVVRVLKQSNSFRISKRDFDQLFDDDIDVSVILSSGKVVNNNSNDSDAIEYVFDVKSSKSLSSSCDKLTSLLEDKIKQYNKLRDSVSSKQQAWVNISSKVKEAFKVLDEGTKDLVKSSKA</sequence>
<dbReference type="GeneID" id="64572718"/>
<dbReference type="EMBL" id="CP063136">
    <property type="protein sequence ID" value="QOU21075.1"/>
    <property type="molecule type" value="Genomic_DNA"/>
</dbReference>
<dbReference type="AlphaFoldDB" id="A0A871RA72"/>
<name>A0A871RA72_DEKBR</name>